<evidence type="ECO:0000256" key="3">
    <source>
        <dbReference type="SAM" id="Phobius"/>
    </source>
</evidence>
<keyword evidence="1" id="KW-0175">Coiled coil</keyword>
<keyword evidence="3" id="KW-0472">Membrane</keyword>
<keyword evidence="3" id="KW-1133">Transmembrane helix</keyword>
<feature type="coiled-coil region" evidence="1">
    <location>
        <begin position="66"/>
        <end position="145"/>
    </location>
</feature>
<sequence>MSERNEQAGGAATTPAGERDEGRILEAEVIEPVPKPGRVGLRASLAAPLLALLALGGVFATLGLGYQQLQGQRAAMQRLEQGLEQAGEQHRLLRERLEALDQVRAGQEQALERQRARFAEQEQALALEREQLRRHTEEINQSLDQVYRRVARSGSEWIAAEAQYLMRVANHRLRLEADPATAIKALEGADQRLRETGDPGWIEVRRKLAGEIAALRAVAGLDRAGLAARMEALGEQVQGLRIQGTGPLPATRRTEPEASPADEAERSLASLARDGWMGLKSLLVIRHHGKPVSAMLPPGEQFYIYQNLRLQFEAASLALLRRDQPLYDASLGNAARWIDELFDTGEAATAAAREQIEALREVRVAEALPDISGSLAALRARLRADPPAGGEAQ</sequence>
<feature type="transmembrane region" description="Helical" evidence="3">
    <location>
        <begin position="45"/>
        <end position="66"/>
    </location>
</feature>
<protein>
    <recommendedName>
        <fullName evidence="6">HemX protein</fullName>
    </recommendedName>
</protein>
<evidence type="ECO:0000313" key="5">
    <source>
        <dbReference type="Proteomes" id="UP000250928"/>
    </source>
</evidence>
<gene>
    <name evidence="4" type="ORF">C3L24_04135</name>
</gene>
<evidence type="ECO:0008006" key="6">
    <source>
        <dbReference type="Google" id="ProtNLM"/>
    </source>
</evidence>
<evidence type="ECO:0000256" key="2">
    <source>
        <dbReference type="SAM" id="MobiDB-lite"/>
    </source>
</evidence>
<dbReference type="EMBL" id="PQCO01000148">
    <property type="protein sequence ID" value="PUE03761.1"/>
    <property type="molecule type" value="Genomic_DNA"/>
</dbReference>
<reference evidence="4 5" key="1">
    <citation type="submission" date="2018-01" db="EMBL/GenBank/DDBJ databases">
        <title>Novel co-symbiosis in the lucinid bivalve Phacoides pectinatus.</title>
        <authorList>
            <person name="Lim S.J."/>
            <person name="Davis B.G."/>
            <person name="Gill D.E."/>
            <person name="Engel A.S."/>
            <person name="Anderson L.C."/>
            <person name="Campbell B.J."/>
        </authorList>
    </citation>
    <scope>NUCLEOTIDE SEQUENCE [LARGE SCALE GENOMIC DNA]</scope>
    <source>
        <strain evidence="4">N3_P5</strain>
    </source>
</reference>
<name>A0A6N4DZM9_9GAMM</name>
<evidence type="ECO:0000313" key="4">
    <source>
        <dbReference type="EMBL" id="PUE03761.1"/>
    </source>
</evidence>
<dbReference type="InterPro" id="IPR007470">
    <property type="entry name" value="HemX"/>
</dbReference>
<dbReference type="PANTHER" id="PTHR38043:SF1">
    <property type="entry name" value="PROTEIN HEMX"/>
    <property type="match status" value="1"/>
</dbReference>
<dbReference type="Proteomes" id="UP000250928">
    <property type="component" value="Unassembled WGS sequence"/>
</dbReference>
<proteinExistence type="predicted"/>
<comment type="caution">
    <text evidence="4">The sequence shown here is derived from an EMBL/GenBank/DDBJ whole genome shotgun (WGS) entry which is preliminary data.</text>
</comment>
<organism evidence="4 5">
    <name type="scientific">Candidatus Sedimenticola endophacoides</name>
    <dbReference type="NCBI Taxonomy" id="2548426"/>
    <lineage>
        <taxon>Bacteria</taxon>
        <taxon>Pseudomonadati</taxon>
        <taxon>Pseudomonadota</taxon>
        <taxon>Gammaproteobacteria</taxon>
        <taxon>Chromatiales</taxon>
        <taxon>Sedimenticolaceae</taxon>
        <taxon>Sedimenticola</taxon>
    </lineage>
</organism>
<dbReference type="Pfam" id="PF04375">
    <property type="entry name" value="HemX"/>
    <property type="match status" value="1"/>
</dbReference>
<keyword evidence="3" id="KW-0812">Transmembrane</keyword>
<accession>A0A6N4DZM9</accession>
<evidence type="ECO:0000256" key="1">
    <source>
        <dbReference type="SAM" id="Coils"/>
    </source>
</evidence>
<dbReference type="PANTHER" id="PTHR38043">
    <property type="entry name" value="PROTEIN HEMX"/>
    <property type="match status" value="1"/>
</dbReference>
<feature type="region of interest" description="Disordered" evidence="2">
    <location>
        <begin position="1"/>
        <end position="22"/>
    </location>
</feature>
<dbReference type="AlphaFoldDB" id="A0A6N4DZM9"/>
<feature type="region of interest" description="Disordered" evidence="2">
    <location>
        <begin position="243"/>
        <end position="266"/>
    </location>
</feature>